<accession>A0A812P936</accession>
<dbReference type="Pfam" id="PF13621">
    <property type="entry name" value="Cupin_8"/>
    <property type="match status" value="1"/>
</dbReference>
<dbReference type="PANTHER" id="PTHR12480:SF22">
    <property type="entry name" value="JMJC DOMAIN-CONTAINING PROTEIN"/>
    <property type="match status" value="1"/>
</dbReference>
<organism evidence="2 3">
    <name type="scientific">Symbiodinium natans</name>
    <dbReference type="NCBI Taxonomy" id="878477"/>
    <lineage>
        <taxon>Eukaryota</taxon>
        <taxon>Sar</taxon>
        <taxon>Alveolata</taxon>
        <taxon>Dinophyceae</taxon>
        <taxon>Suessiales</taxon>
        <taxon>Symbiodiniaceae</taxon>
        <taxon>Symbiodinium</taxon>
    </lineage>
</organism>
<dbReference type="Proteomes" id="UP000604046">
    <property type="component" value="Unassembled WGS sequence"/>
</dbReference>
<reference evidence="2" key="1">
    <citation type="submission" date="2021-02" db="EMBL/GenBank/DDBJ databases">
        <authorList>
            <person name="Dougan E. K."/>
            <person name="Rhodes N."/>
            <person name="Thang M."/>
            <person name="Chan C."/>
        </authorList>
    </citation>
    <scope>NUCLEOTIDE SEQUENCE</scope>
</reference>
<name>A0A812P936_9DINO</name>
<evidence type="ECO:0000313" key="2">
    <source>
        <dbReference type="EMBL" id="CAE7342139.1"/>
    </source>
</evidence>
<gene>
    <name evidence="2" type="primary">PSR</name>
    <name evidence="2" type="ORF">SNAT2548_LOCUS17906</name>
</gene>
<dbReference type="EMBL" id="CAJNDS010002128">
    <property type="protein sequence ID" value="CAE7342139.1"/>
    <property type="molecule type" value="Genomic_DNA"/>
</dbReference>
<comment type="caution">
    <text evidence="2">The sequence shown here is derived from an EMBL/GenBank/DDBJ whole genome shotgun (WGS) entry which is preliminary data.</text>
</comment>
<dbReference type="SUPFAM" id="SSF51197">
    <property type="entry name" value="Clavaminate synthase-like"/>
    <property type="match status" value="1"/>
</dbReference>
<proteinExistence type="predicted"/>
<dbReference type="GO" id="GO:0033749">
    <property type="term" value="F:histone H4R3 demethylase activity"/>
    <property type="evidence" value="ECO:0007669"/>
    <property type="project" value="TreeGrafter"/>
</dbReference>
<dbReference type="AlphaFoldDB" id="A0A812P936"/>
<evidence type="ECO:0000259" key="1">
    <source>
        <dbReference type="PROSITE" id="PS51184"/>
    </source>
</evidence>
<sequence length="288" mass="33358">MDWTRPQLFRGAARSLFPAEWRLSAIGAAYADVPITVQRLPTRMTQLSPNGPRTETMSVKNYLSGMQAASADSLLYWSSQVLYEPPFDNLLNDFRRPDFLSTADDFLTRWRSLRYLAPPLLQFIFYFRWLFIGPKNSYSRLHVDPVGSAAWNACLEGQKRFVFFAPELLHDLHADLSDPDHLRHVYPEYMKDVSVLRHPYTELILEAGDVVYAPPRWPHFVENLEASLSVTENFVRCHADQFSLFDQALASSEDSSALLPVREKRRLKRFRRIVTWAASFDKIASHTW</sequence>
<dbReference type="InterPro" id="IPR003347">
    <property type="entry name" value="JmjC_dom"/>
</dbReference>
<dbReference type="PANTHER" id="PTHR12480">
    <property type="entry name" value="ARGININE DEMETHYLASE AND LYSYL-HYDROXYLASE JMJD"/>
    <property type="match status" value="1"/>
</dbReference>
<dbReference type="SMART" id="SM00558">
    <property type="entry name" value="JmjC"/>
    <property type="match status" value="1"/>
</dbReference>
<dbReference type="Gene3D" id="2.60.120.650">
    <property type="entry name" value="Cupin"/>
    <property type="match status" value="1"/>
</dbReference>
<dbReference type="InterPro" id="IPR050910">
    <property type="entry name" value="JMJD6_ArgDemeth/LysHydrox"/>
</dbReference>
<dbReference type="PROSITE" id="PS51184">
    <property type="entry name" value="JMJC"/>
    <property type="match status" value="1"/>
</dbReference>
<dbReference type="OrthoDB" id="2121326at2759"/>
<dbReference type="GO" id="GO:0005634">
    <property type="term" value="C:nucleus"/>
    <property type="evidence" value="ECO:0007669"/>
    <property type="project" value="TreeGrafter"/>
</dbReference>
<dbReference type="GO" id="GO:0005737">
    <property type="term" value="C:cytoplasm"/>
    <property type="evidence" value="ECO:0007669"/>
    <property type="project" value="TreeGrafter"/>
</dbReference>
<evidence type="ECO:0000313" key="3">
    <source>
        <dbReference type="Proteomes" id="UP000604046"/>
    </source>
</evidence>
<dbReference type="GO" id="GO:0106140">
    <property type="term" value="F:P-TEFb complex binding"/>
    <property type="evidence" value="ECO:0007669"/>
    <property type="project" value="TreeGrafter"/>
</dbReference>
<dbReference type="InterPro" id="IPR041667">
    <property type="entry name" value="Cupin_8"/>
</dbReference>
<keyword evidence="3" id="KW-1185">Reference proteome</keyword>
<protein>
    <submittedName>
        <fullName evidence="2">PSR protein</fullName>
    </submittedName>
</protein>
<feature type="domain" description="JmjC" evidence="1">
    <location>
        <begin position="85"/>
        <end position="251"/>
    </location>
</feature>